<organism evidence="4 5">
    <name type="scientific">Blautia hydrogenotrophica (strain DSM 10507 / JCM 14656 / S5a33)</name>
    <name type="common">Ruminococcus hydrogenotrophicus</name>
    <dbReference type="NCBI Taxonomy" id="476272"/>
    <lineage>
        <taxon>Bacteria</taxon>
        <taxon>Bacillati</taxon>
        <taxon>Bacillota</taxon>
        <taxon>Clostridia</taxon>
        <taxon>Lachnospirales</taxon>
        <taxon>Lachnospiraceae</taxon>
        <taxon>Blautia</taxon>
    </lineage>
</organism>
<reference evidence="4 5" key="1">
    <citation type="submission" date="2009-01" db="EMBL/GenBank/DDBJ databases">
        <authorList>
            <person name="Fulton L."/>
            <person name="Clifton S."/>
            <person name="Fulton B."/>
            <person name="Xu J."/>
            <person name="Minx P."/>
            <person name="Pepin K.H."/>
            <person name="Johnson M."/>
            <person name="Bhonagiri V."/>
            <person name="Nash W.E."/>
            <person name="Mardis E.R."/>
            <person name="Wilson R.K."/>
        </authorList>
    </citation>
    <scope>NUCLEOTIDE SEQUENCE [LARGE SCALE GENOMIC DNA]</scope>
    <source>
        <strain evidence="5">DSM 10507 / JCM 14656 / S5a33</strain>
    </source>
</reference>
<dbReference type="PANTHER" id="PTHR45266:SF3">
    <property type="entry name" value="OXALOACETATE DECARBOXYLASE ALPHA CHAIN"/>
    <property type="match status" value="1"/>
</dbReference>
<feature type="region of interest" description="Disordered" evidence="2">
    <location>
        <begin position="44"/>
        <end position="68"/>
    </location>
</feature>
<dbReference type="SUPFAM" id="SSF51230">
    <property type="entry name" value="Single hybrid motif"/>
    <property type="match status" value="1"/>
</dbReference>
<dbReference type="HOGENOM" id="CLU_016733_3_0_9"/>
<dbReference type="Gene3D" id="2.40.50.100">
    <property type="match status" value="1"/>
</dbReference>
<dbReference type="Pfam" id="PF00364">
    <property type="entry name" value="Biotin_lipoyl"/>
    <property type="match status" value="1"/>
</dbReference>
<dbReference type="eggNOG" id="COG0511">
    <property type="taxonomic scope" value="Bacteria"/>
</dbReference>
<evidence type="ECO:0000313" key="4">
    <source>
        <dbReference type="EMBL" id="EEG48394.1"/>
    </source>
</evidence>
<dbReference type="PROSITE" id="PS00188">
    <property type="entry name" value="BIOTIN"/>
    <property type="match status" value="1"/>
</dbReference>
<dbReference type="InterPro" id="IPR050709">
    <property type="entry name" value="Biotin_Carboxyl_Carrier/Decarb"/>
</dbReference>
<evidence type="ECO:0000256" key="1">
    <source>
        <dbReference type="ARBA" id="ARBA00023267"/>
    </source>
</evidence>
<protein>
    <recommendedName>
        <fullName evidence="3">Lipoyl-binding domain-containing protein</fullName>
    </recommendedName>
</protein>
<dbReference type="InterPro" id="IPR000089">
    <property type="entry name" value="Biotin_lipoyl"/>
</dbReference>
<dbReference type="PANTHER" id="PTHR45266">
    <property type="entry name" value="OXALOACETATE DECARBOXYLASE ALPHA CHAIN"/>
    <property type="match status" value="1"/>
</dbReference>
<keyword evidence="5" id="KW-1185">Reference proteome</keyword>
<proteinExistence type="predicted"/>
<accession>C0CPB3</accession>
<feature type="domain" description="Lipoyl-binding" evidence="3">
    <location>
        <begin position="76"/>
        <end position="146"/>
    </location>
</feature>
<name>C0CPB3_BLAHS</name>
<reference evidence="4 5" key="2">
    <citation type="submission" date="2009-02" db="EMBL/GenBank/DDBJ databases">
        <title>Draft genome sequence of Blautia hydrogenotrophica DSM 10507 (Ruminococcus hydrogenotrophicus DSM 10507).</title>
        <authorList>
            <person name="Sudarsanam P."/>
            <person name="Ley R."/>
            <person name="Guruge J."/>
            <person name="Turnbaugh P.J."/>
            <person name="Mahowald M."/>
            <person name="Liep D."/>
            <person name="Gordon J."/>
        </authorList>
    </citation>
    <scope>NUCLEOTIDE SEQUENCE [LARGE SCALE GENOMIC DNA]</scope>
    <source>
        <strain evidence="5">DSM 10507 / JCM 14656 / S5a33</strain>
    </source>
</reference>
<dbReference type="InterPro" id="IPR011053">
    <property type="entry name" value="Single_hybrid_motif"/>
</dbReference>
<dbReference type="InterPro" id="IPR001882">
    <property type="entry name" value="Biotin_BS"/>
</dbReference>
<keyword evidence="1" id="KW-0092">Biotin</keyword>
<dbReference type="EMBL" id="ACBZ01000149">
    <property type="protein sequence ID" value="EEG48394.1"/>
    <property type="molecule type" value="Genomic_DNA"/>
</dbReference>
<evidence type="ECO:0000256" key="2">
    <source>
        <dbReference type="SAM" id="MobiDB-lite"/>
    </source>
</evidence>
<sequence length="146" mass="16911">MNWSQKGMGEMMEFDRIMELIFAISESELTEFEYRGNDVELCMRKESKERKRQRDIPDPDKPSLETEKKEACVKEGCLVKSPMVGIFYEIEGIMPGTRVEKGQLLGNIEAMKMMNEIKAEQAGRLEEIFVKDGQTVEYAQPMFLIK</sequence>
<dbReference type="CDD" id="cd06850">
    <property type="entry name" value="biotinyl_domain"/>
    <property type="match status" value="1"/>
</dbReference>
<dbReference type="GeneID" id="86822712"/>
<dbReference type="PATRIC" id="fig|476272.21.peg.845"/>
<comment type="caution">
    <text evidence="4">The sequence shown here is derived from an EMBL/GenBank/DDBJ whole genome shotgun (WGS) entry which is preliminary data.</text>
</comment>
<dbReference type="AlphaFoldDB" id="C0CPB3"/>
<evidence type="ECO:0000259" key="3">
    <source>
        <dbReference type="PROSITE" id="PS50968"/>
    </source>
</evidence>
<evidence type="ECO:0000313" key="5">
    <source>
        <dbReference type="Proteomes" id="UP000003100"/>
    </source>
</evidence>
<gene>
    <name evidence="4" type="ORF">RUMHYD_02714</name>
</gene>
<dbReference type="Proteomes" id="UP000003100">
    <property type="component" value="Unassembled WGS sequence"/>
</dbReference>
<dbReference type="PROSITE" id="PS50968">
    <property type="entry name" value="BIOTINYL_LIPOYL"/>
    <property type="match status" value="1"/>
</dbReference>
<dbReference type="RefSeq" id="WP_005950295.1">
    <property type="nucleotide sequence ID" value="NZ_CP136423.1"/>
</dbReference>